<feature type="region of interest" description="Disordered" evidence="1">
    <location>
        <begin position="77"/>
        <end position="137"/>
    </location>
</feature>
<keyword evidence="3" id="KW-1185">Reference proteome</keyword>
<dbReference type="EMBL" id="RWGY01000011">
    <property type="protein sequence ID" value="TVU30198.1"/>
    <property type="molecule type" value="Genomic_DNA"/>
</dbReference>
<evidence type="ECO:0000313" key="2">
    <source>
        <dbReference type="EMBL" id="TVU30198.1"/>
    </source>
</evidence>
<accession>A0A5J9V3X0</accession>
<dbReference type="Gramene" id="TVU30198">
    <property type="protein sequence ID" value="TVU30198"/>
    <property type="gene ID" value="EJB05_21808"/>
</dbReference>
<feature type="non-terminal residue" evidence="2">
    <location>
        <position position="1"/>
    </location>
</feature>
<comment type="caution">
    <text evidence="2">The sequence shown here is derived from an EMBL/GenBank/DDBJ whole genome shotgun (WGS) entry which is preliminary data.</text>
</comment>
<feature type="region of interest" description="Disordered" evidence="1">
    <location>
        <begin position="1"/>
        <end position="27"/>
    </location>
</feature>
<proteinExistence type="predicted"/>
<name>A0A5J9V3X0_9POAL</name>
<evidence type="ECO:0000313" key="3">
    <source>
        <dbReference type="Proteomes" id="UP000324897"/>
    </source>
</evidence>
<gene>
    <name evidence="2" type="ORF">EJB05_21808</name>
</gene>
<protein>
    <submittedName>
        <fullName evidence="2">Uncharacterized protein</fullName>
    </submittedName>
</protein>
<dbReference type="Proteomes" id="UP000324897">
    <property type="component" value="Chromosome 1"/>
</dbReference>
<reference evidence="2 3" key="1">
    <citation type="journal article" date="2019" name="Sci. Rep.">
        <title>A high-quality genome of Eragrostis curvula grass provides insights into Poaceae evolution and supports new strategies to enhance forage quality.</title>
        <authorList>
            <person name="Carballo J."/>
            <person name="Santos B.A.C.M."/>
            <person name="Zappacosta D."/>
            <person name="Garbus I."/>
            <person name="Selva J.P."/>
            <person name="Gallo C.A."/>
            <person name="Diaz A."/>
            <person name="Albertini E."/>
            <person name="Caccamo M."/>
            <person name="Echenique V."/>
        </authorList>
    </citation>
    <scope>NUCLEOTIDE SEQUENCE [LARGE SCALE GENOMIC DNA]</scope>
    <source>
        <strain evidence="3">cv. Victoria</strain>
        <tissue evidence="2">Leaf</tissue>
    </source>
</reference>
<dbReference type="AlphaFoldDB" id="A0A5J9V3X0"/>
<sequence length="196" mass="20889">MCRLSPARLPSRLPSSRPPSPTIAHHGSACCRRGCRALDERVEMPPRSRRRKPPFSPHTSNSGVDVAAVTEGAAAARAVVPDARRGPRRSQAGPMARRPTSVAESEPMVAAGASNGESTSAGCSAGRTGGTEKRENKDTDQAKIDLIWFLFDLVNQVCSPCMHGSRVEGNEVLMKENMEKFAIPDNTGINGASVAR</sequence>
<organism evidence="2 3">
    <name type="scientific">Eragrostis curvula</name>
    <name type="common">weeping love grass</name>
    <dbReference type="NCBI Taxonomy" id="38414"/>
    <lineage>
        <taxon>Eukaryota</taxon>
        <taxon>Viridiplantae</taxon>
        <taxon>Streptophyta</taxon>
        <taxon>Embryophyta</taxon>
        <taxon>Tracheophyta</taxon>
        <taxon>Spermatophyta</taxon>
        <taxon>Magnoliopsida</taxon>
        <taxon>Liliopsida</taxon>
        <taxon>Poales</taxon>
        <taxon>Poaceae</taxon>
        <taxon>PACMAD clade</taxon>
        <taxon>Chloridoideae</taxon>
        <taxon>Eragrostideae</taxon>
        <taxon>Eragrostidinae</taxon>
        <taxon>Eragrostis</taxon>
    </lineage>
</organism>
<feature type="compositionally biased region" description="Low complexity" evidence="1">
    <location>
        <begin position="1"/>
        <end position="15"/>
    </location>
</feature>
<evidence type="ECO:0000256" key="1">
    <source>
        <dbReference type="SAM" id="MobiDB-lite"/>
    </source>
</evidence>
<feature type="region of interest" description="Disordered" evidence="1">
    <location>
        <begin position="41"/>
        <end position="65"/>
    </location>
</feature>